<protein>
    <recommendedName>
        <fullName evidence="4">Sensory transduction regulator</fullName>
    </recommendedName>
</protein>
<name>A0A7X6K3K8_9MICC</name>
<feature type="compositionally biased region" description="Gly residues" evidence="1">
    <location>
        <begin position="61"/>
        <end position="73"/>
    </location>
</feature>
<evidence type="ECO:0000313" key="2">
    <source>
        <dbReference type="EMBL" id="NKX54427.1"/>
    </source>
</evidence>
<dbReference type="Proteomes" id="UP000544090">
    <property type="component" value="Unassembled WGS sequence"/>
</dbReference>
<comment type="caution">
    <text evidence="2">The sequence shown here is derived from an EMBL/GenBank/DDBJ whole genome shotgun (WGS) entry which is preliminary data.</text>
</comment>
<dbReference type="RefSeq" id="WP_168485765.1">
    <property type="nucleotide sequence ID" value="NZ_JAAZSQ010000005.1"/>
</dbReference>
<organism evidence="2 3">
    <name type="scientific">Arthrobacter mobilis</name>
    <dbReference type="NCBI Taxonomy" id="2724944"/>
    <lineage>
        <taxon>Bacteria</taxon>
        <taxon>Bacillati</taxon>
        <taxon>Actinomycetota</taxon>
        <taxon>Actinomycetes</taxon>
        <taxon>Micrococcales</taxon>
        <taxon>Micrococcaceae</taxon>
        <taxon>Arthrobacter</taxon>
    </lineage>
</organism>
<feature type="region of interest" description="Disordered" evidence="1">
    <location>
        <begin position="61"/>
        <end position="81"/>
    </location>
</feature>
<dbReference type="EMBL" id="JAAZSQ010000005">
    <property type="protein sequence ID" value="NKX54427.1"/>
    <property type="molecule type" value="Genomic_DNA"/>
</dbReference>
<evidence type="ECO:0000313" key="3">
    <source>
        <dbReference type="Proteomes" id="UP000544090"/>
    </source>
</evidence>
<evidence type="ECO:0008006" key="4">
    <source>
        <dbReference type="Google" id="ProtNLM"/>
    </source>
</evidence>
<dbReference type="AlphaFoldDB" id="A0A7X6K3K8"/>
<gene>
    <name evidence="2" type="ORF">HGG74_07700</name>
</gene>
<accession>A0A7X6K3K8</accession>
<proteinExistence type="predicted"/>
<evidence type="ECO:0000256" key="1">
    <source>
        <dbReference type="SAM" id="MobiDB-lite"/>
    </source>
</evidence>
<keyword evidence="3" id="KW-1185">Reference proteome</keyword>
<sequence length="149" mass="15552">MATNYVRGASITCAASRAEIQDMLTKYGATEFRSGGDGGRAAIAFTAGNRRYRLVLALPGSAGGPQQHGGTGPGAKSNEDTSRRSWHKLSLLIRAKLEAVDSGIVTFDEEFLAYMVLPGGRTVFQDVAPAISAAYATGVRTALLGGTGR</sequence>
<reference evidence="2 3" key="1">
    <citation type="submission" date="2020-04" db="EMBL/GenBank/DDBJ databases">
        <title>Arthrobacter sp. nov.</title>
        <authorList>
            <person name="Liu S."/>
        </authorList>
    </citation>
    <scope>NUCLEOTIDE SEQUENCE [LARGE SCALE GENOMIC DNA]</scope>
    <source>
        <strain evidence="2 3">E918</strain>
    </source>
</reference>